<reference evidence="1" key="1">
    <citation type="journal article" date="2021" name="PeerJ">
        <title>Extensive microbial diversity within the chicken gut microbiome revealed by metagenomics and culture.</title>
        <authorList>
            <person name="Gilroy R."/>
            <person name="Ravi A."/>
            <person name="Getino M."/>
            <person name="Pursley I."/>
            <person name="Horton D.L."/>
            <person name="Alikhan N.F."/>
            <person name="Baker D."/>
            <person name="Gharbi K."/>
            <person name="Hall N."/>
            <person name="Watson M."/>
            <person name="Adriaenssens E.M."/>
            <person name="Foster-Nyarko E."/>
            <person name="Jarju S."/>
            <person name="Secka A."/>
            <person name="Antonio M."/>
            <person name="Oren A."/>
            <person name="Chaudhuri R.R."/>
            <person name="La Ragione R."/>
            <person name="Hildebrand F."/>
            <person name="Pallen M.J."/>
        </authorList>
    </citation>
    <scope>NUCLEOTIDE SEQUENCE</scope>
    <source>
        <strain evidence="1">ChiBcec16-3735</strain>
    </source>
</reference>
<gene>
    <name evidence="1" type="ORF">H9725_04450</name>
</gene>
<dbReference type="EMBL" id="DXBJ01000029">
    <property type="protein sequence ID" value="HIZ57818.1"/>
    <property type="molecule type" value="Genomic_DNA"/>
</dbReference>
<protein>
    <submittedName>
        <fullName evidence="1">Uncharacterized protein</fullName>
    </submittedName>
</protein>
<evidence type="ECO:0000313" key="2">
    <source>
        <dbReference type="Proteomes" id="UP000824065"/>
    </source>
</evidence>
<name>A0A9D2FG08_9FIRM</name>
<organism evidence="1 2">
    <name type="scientific">Candidatus Faecalibacterium gallistercoris</name>
    <dbReference type="NCBI Taxonomy" id="2838579"/>
    <lineage>
        <taxon>Bacteria</taxon>
        <taxon>Bacillati</taxon>
        <taxon>Bacillota</taxon>
        <taxon>Clostridia</taxon>
        <taxon>Eubacteriales</taxon>
        <taxon>Oscillospiraceae</taxon>
        <taxon>Faecalibacterium</taxon>
    </lineage>
</organism>
<reference evidence="1" key="2">
    <citation type="submission" date="2021-04" db="EMBL/GenBank/DDBJ databases">
        <authorList>
            <person name="Gilroy R."/>
        </authorList>
    </citation>
    <scope>NUCLEOTIDE SEQUENCE</scope>
    <source>
        <strain evidence="1">ChiBcec16-3735</strain>
    </source>
</reference>
<comment type="caution">
    <text evidence="1">The sequence shown here is derived from an EMBL/GenBank/DDBJ whole genome shotgun (WGS) entry which is preliminary data.</text>
</comment>
<evidence type="ECO:0000313" key="1">
    <source>
        <dbReference type="EMBL" id="HIZ57818.1"/>
    </source>
</evidence>
<sequence>MEQDKRGRGRPKIDTHITEAYASSRRQAVNAVYMYEGVDLISVAATEIPDSDLLWCSDASTQTAGGKQGILEQLGRMLIQDKFSQDDCITIASFAIQALKAGHTSREIEKAIRKVRLTNKKASADPENEALNHAAVNALDELRSMGDTGNTGL</sequence>
<proteinExistence type="predicted"/>
<accession>A0A9D2FG08</accession>
<dbReference type="AlphaFoldDB" id="A0A9D2FG08"/>
<dbReference type="Proteomes" id="UP000824065">
    <property type="component" value="Unassembled WGS sequence"/>
</dbReference>